<organism evidence="4 5">
    <name type="scientific">Powellomyces hirtus</name>
    <dbReference type="NCBI Taxonomy" id="109895"/>
    <lineage>
        <taxon>Eukaryota</taxon>
        <taxon>Fungi</taxon>
        <taxon>Fungi incertae sedis</taxon>
        <taxon>Chytridiomycota</taxon>
        <taxon>Chytridiomycota incertae sedis</taxon>
        <taxon>Chytridiomycetes</taxon>
        <taxon>Spizellomycetales</taxon>
        <taxon>Powellomycetaceae</taxon>
        <taxon>Powellomyces</taxon>
    </lineage>
</organism>
<evidence type="ECO:0000256" key="2">
    <source>
        <dbReference type="SAM" id="MobiDB-lite"/>
    </source>
</evidence>
<evidence type="ECO:0000259" key="3">
    <source>
        <dbReference type="PROSITE" id="PS50086"/>
    </source>
</evidence>
<evidence type="ECO:0000313" key="4">
    <source>
        <dbReference type="EMBL" id="TPX60804.1"/>
    </source>
</evidence>
<dbReference type="GO" id="GO:0006888">
    <property type="term" value="P:endoplasmic reticulum to Golgi vesicle-mediated transport"/>
    <property type="evidence" value="ECO:0007669"/>
    <property type="project" value="TreeGrafter"/>
</dbReference>
<keyword evidence="5" id="KW-1185">Reference proteome</keyword>
<keyword evidence="1" id="KW-0343">GTPase activation</keyword>
<dbReference type="STRING" id="109895.A0A507EAG3"/>
<sequence length="401" mass="44580">MTDAKRGGGEGFRKRGGTNPKRLTKHAAAKQRQILDALANQDLEQLRKLAGTRGGFLSNALRREVWPALLHCRGDSDPNSGSSDGADGDIPRDAVQVELDVNRSLTHLLPPNTGGKRLARMRADLSGLIISVLQKHPYLHYYQGFHDVATVCLLVLKPVLAARCLESLALFYLRDYMTPTLQSALNQIHLLFPLLSRASPPIHTFLTQVDGLLPYFCLSWVITWYSHNINNAERIARLFDFMIASNPLMPIYIAAAVVISRKDLLLEEEPEYSSIHHFLSQFPANHNVEHLIKQAQSLYNSYPPHILQKIARQRLGKASCVTRHAQDIERLPFAEHSDGNRPKNLIQRHIADTTTSTAPSGALGGRFASNARQVAWLAAFAATTAIAWYALEIGAQYGYLA</sequence>
<dbReference type="Gene3D" id="1.10.472.80">
    <property type="entry name" value="Ypt/Rab-GAP domain of gyp1p, domain 3"/>
    <property type="match status" value="1"/>
</dbReference>
<dbReference type="GO" id="GO:0005789">
    <property type="term" value="C:endoplasmic reticulum membrane"/>
    <property type="evidence" value="ECO:0007669"/>
    <property type="project" value="TreeGrafter"/>
</dbReference>
<dbReference type="PANTHER" id="PTHR20913:SF7">
    <property type="entry name" value="RE60063P"/>
    <property type="match status" value="1"/>
</dbReference>
<gene>
    <name evidence="4" type="ORF">PhCBS80983_g01545</name>
</gene>
<dbReference type="InterPro" id="IPR035969">
    <property type="entry name" value="Rab-GAP_TBC_sf"/>
</dbReference>
<dbReference type="PANTHER" id="PTHR20913">
    <property type="entry name" value="TBC1 DOMAIN FAMILY MEMBER 20/GTPASE"/>
    <property type="match status" value="1"/>
</dbReference>
<protein>
    <recommendedName>
        <fullName evidence="3">Rab-GAP TBC domain-containing protein</fullName>
    </recommendedName>
</protein>
<feature type="domain" description="Rab-GAP TBC" evidence="3">
    <location>
        <begin position="56"/>
        <end position="246"/>
    </location>
</feature>
<feature type="region of interest" description="Disordered" evidence="2">
    <location>
        <begin position="1"/>
        <end position="26"/>
    </location>
</feature>
<accession>A0A507EAG3</accession>
<evidence type="ECO:0000313" key="5">
    <source>
        <dbReference type="Proteomes" id="UP000318582"/>
    </source>
</evidence>
<dbReference type="InterPro" id="IPR000195">
    <property type="entry name" value="Rab-GAP-TBC_dom"/>
</dbReference>
<dbReference type="Pfam" id="PF00566">
    <property type="entry name" value="RabGAP-TBC"/>
    <property type="match status" value="1"/>
</dbReference>
<dbReference type="SMART" id="SM00164">
    <property type="entry name" value="TBC"/>
    <property type="match status" value="1"/>
</dbReference>
<dbReference type="InterPro" id="IPR045913">
    <property type="entry name" value="TBC20/Gyp8-like"/>
</dbReference>
<dbReference type="Gene3D" id="1.10.8.1310">
    <property type="match status" value="1"/>
</dbReference>
<name>A0A507EAG3_9FUNG</name>
<comment type="caution">
    <text evidence="4">The sequence shown here is derived from an EMBL/GenBank/DDBJ whole genome shotgun (WGS) entry which is preliminary data.</text>
</comment>
<dbReference type="Proteomes" id="UP000318582">
    <property type="component" value="Unassembled WGS sequence"/>
</dbReference>
<reference evidence="4 5" key="1">
    <citation type="journal article" date="2019" name="Sci. Rep.">
        <title>Comparative genomics of chytrid fungi reveal insights into the obligate biotrophic and pathogenic lifestyle of Synchytrium endobioticum.</title>
        <authorList>
            <person name="van de Vossenberg B.T.L.H."/>
            <person name="Warris S."/>
            <person name="Nguyen H.D.T."/>
            <person name="van Gent-Pelzer M.P.E."/>
            <person name="Joly D.L."/>
            <person name="van de Geest H.C."/>
            <person name="Bonants P.J.M."/>
            <person name="Smith D.S."/>
            <person name="Levesque C.A."/>
            <person name="van der Lee T.A.J."/>
        </authorList>
    </citation>
    <scope>NUCLEOTIDE SEQUENCE [LARGE SCALE GENOMIC DNA]</scope>
    <source>
        <strain evidence="4 5">CBS 809.83</strain>
    </source>
</reference>
<dbReference type="EMBL" id="QEAQ01000012">
    <property type="protein sequence ID" value="TPX60804.1"/>
    <property type="molecule type" value="Genomic_DNA"/>
</dbReference>
<evidence type="ECO:0000256" key="1">
    <source>
        <dbReference type="ARBA" id="ARBA00022468"/>
    </source>
</evidence>
<dbReference type="PROSITE" id="PS50086">
    <property type="entry name" value="TBC_RABGAP"/>
    <property type="match status" value="1"/>
</dbReference>
<dbReference type="SUPFAM" id="SSF47923">
    <property type="entry name" value="Ypt/Rab-GAP domain of gyp1p"/>
    <property type="match status" value="2"/>
</dbReference>
<dbReference type="AlphaFoldDB" id="A0A507EAG3"/>
<dbReference type="GO" id="GO:0005096">
    <property type="term" value="F:GTPase activator activity"/>
    <property type="evidence" value="ECO:0007669"/>
    <property type="project" value="UniProtKB-KW"/>
</dbReference>
<feature type="compositionally biased region" description="Basic and acidic residues" evidence="2">
    <location>
        <begin position="1"/>
        <end position="13"/>
    </location>
</feature>
<proteinExistence type="predicted"/>